<organism evidence="1 2">
    <name type="scientific">Ambrosiozyma monospora</name>
    <name type="common">Yeast</name>
    <name type="synonym">Endomycopsis monosporus</name>
    <dbReference type="NCBI Taxonomy" id="43982"/>
    <lineage>
        <taxon>Eukaryota</taxon>
        <taxon>Fungi</taxon>
        <taxon>Dikarya</taxon>
        <taxon>Ascomycota</taxon>
        <taxon>Saccharomycotina</taxon>
        <taxon>Pichiomycetes</taxon>
        <taxon>Pichiales</taxon>
        <taxon>Pichiaceae</taxon>
        <taxon>Ambrosiozyma</taxon>
    </lineage>
</organism>
<proteinExistence type="predicted"/>
<name>A0ACB5TAW6_AMBMO</name>
<reference evidence="1" key="1">
    <citation type="submission" date="2023-04" db="EMBL/GenBank/DDBJ databases">
        <title>Ambrosiozyma monospora NBRC 10751.</title>
        <authorList>
            <person name="Ichikawa N."/>
            <person name="Sato H."/>
            <person name="Tonouchi N."/>
        </authorList>
    </citation>
    <scope>NUCLEOTIDE SEQUENCE</scope>
    <source>
        <strain evidence="1">NBRC 10751</strain>
    </source>
</reference>
<dbReference type="EMBL" id="BSXS01005902">
    <property type="protein sequence ID" value="GME84877.1"/>
    <property type="molecule type" value="Genomic_DNA"/>
</dbReference>
<keyword evidence="2" id="KW-1185">Reference proteome</keyword>
<accession>A0ACB5TAW6</accession>
<comment type="caution">
    <text evidence="1">The sequence shown here is derived from an EMBL/GenBank/DDBJ whole genome shotgun (WGS) entry which is preliminary data.</text>
</comment>
<sequence>MSDLASHSHTDITPFKQETVTMPSEVVDEKKNSIGLTCSLRARLETPDGFYRWFTDLKFYLKALGLPNIAAIATELKTNLADNHSYHLPDEKDEDYIREYIMNTVFLPDVITNNPDFPVVQTLYQVAQMCDYIADYSTLNEQLVTIPVKVFAKAVLFQNKCMDLLLKAKLSGMGMFDEKIILRTTMPLFPEPVKGFLSAVTDADKASLANFIEAYDKYLRFFFQWFLKTSLGLVVPNPQFIKIKVPL</sequence>
<protein>
    <submittedName>
        <fullName evidence="1">Unnamed protein product</fullName>
    </submittedName>
</protein>
<gene>
    <name evidence="1" type="ORF">Amon02_000717000</name>
</gene>
<evidence type="ECO:0000313" key="1">
    <source>
        <dbReference type="EMBL" id="GME84877.1"/>
    </source>
</evidence>
<evidence type="ECO:0000313" key="2">
    <source>
        <dbReference type="Proteomes" id="UP001165064"/>
    </source>
</evidence>
<dbReference type="Proteomes" id="UP001165064">
    <property type="component" value="Unassembled WGS sequence"/>
</dbReference>